<gene>
    <name evidence="2" type="ORF">J2S41_005304</name>
</gene>
<feature type="region of interest" description="Disordered" evidence="1">
    <location>
        <begin position="375"/>
        <end position="395"/>
    </location>
</feature>
<dbReference type="Proteomes" id="UP001183643">
    <property type="component" value="Unassembled WGS sequence"/>
</dbReference>
<proteinExistence type="predicted"/>
<dbReference type="Pfam" id="PF09661">
    <property type="entry name" value="DUF2398"/>
    <property type="match status" value="1"/>
</dbReference>
<protein>
    <submittedName>
        <fullName evidence="2">Uncharacterized protein (TIGR02678 family)</fullName>
    </submittedName>
</protein>
<accession>A0AAE3YV35</accession>
<dbReference type="AlphaFoldDB" id="A0AAE3YV35"/>
<dbReference type="NCBIfam" id="TIGR02678">
    <property type="entry name" value="TIGR02678 family protein"/>
    <property type="match status" value="1"/>
</dbReference>
<dbReference type="InterPro" id="IPR013494">
    <property type="entry name" value="CHP02678"/>
</dbReference>
<sequence>MTDLRSELDRQRDLERAQAIRALLARPLLTRAVDPDDFFLVARHAAELVPWFAEHTGWRLSVEARQGYARLAKVSARPDGTRPPRRPRGNRDPFDRRRYALFCVLAAELLTGQVTTIGILAGRLTQATAVEPAIPTFDSASREDRRAYVDALMMLERFGVLTATDGSTDAYLEHADAKVLYRVDATRLARLLSAPQPPSRLPGPDVSALVREDRYDDDADRLRHTVIRRLLDDPVVYLDELDDAERAYATSAPGRRAIRAAVEEAGLQLEERAEGMLAIDPDALATDERFPAENSVAAQTALLLLDSVLAAHPAPVPTAVLAEQIVARFAELPAWARTYRSDGGAQRLLAEALAVLGRFALVTVDGDVARARPAAARYAPAPASTAKTPRPRRAR</sequence>
<feature type="region of interest" description="Disordered" evidence="1">
    <location>
        <begin position="73"/>
        <end position="93"/>
    </location>
</feature>
<organism evidence="2 3">
    <name type="scientific">Catenuloplanes atrovinosus</name>
    <dbReference type="NCBI Taxonomy" id="137266"/>
    <lineage>
        <taxon>Bacteria</taxon>
        <taxon>Bacillati</taxon>
        <taxon>Actinomycetota</taxon>
        <taxon>Actinomycetes</taxon>
        <taxon>Micromonosporales</taxon>
        <taxon>Micromonosporaceae</taxon>
        <taxon>Catenuloplanes</taxon>
    </lineage>
</organism>
<evidence type="ECO:0000313" key="3">
    <source>
        <dbReference type="Proteomes" id="UP001183643"/>
    </source>
</evidence>
<evidence type="ECO:0000256" key="1">
    <source>
        <dbReference type="SAM" id="MobiDB-lite"/>
    </source>
</evidence>
<reference evidence="2" key="1">
    <citation type="submission" date="2023-07" db="EMBL/GenBank/DDBJ databases">
        <title>Sequencing the genomes of 1000 actinobacteria strains.</title>
        <authorList>
            <person name="Klenk H.-P."/>
        </authorList>
    </citation>
    <scope>NUCLEOTIDE SEQUENCE</scope>
    <source>
        <strain evidence="2">DSM 44707</strain>
    </source>
</reference>
<name>A0AAE3YV35_9ACTN</name>
<evidence type="ECO:0000313" key="2">
    <source>
        <dbReference type="EMBL" id="MDR7278526.1"/>
    </source>
</evidence>
<dbReference type="RefSeq" id="WP_310371497.1">
    <property type="nucleotide sequence ID" value="NZ_JAVDYB010000001.1"/>
</dbReference>
<keyword evidence="3" id="KW-1185">Reference proteome</keyword>
<comment type="caution">
    <text evidence="2">The sequence shown here is derived from an EMBL/GenBank/DDBJ whole genome shotgun (WGS) entry which is preliminary data.</text>
</comment>
<dbReference type="EMBL" id="JAVDYB010000001">
    <property type="protein sequence ID" value="MDR7278526.1"/>
    <property type="molecule type" value="Genomic_DNA"/>
</dbReference>